<evidence type="ECO:0000313" key="3">
    <source>
        <dbReference type="EMBL" id="MFC4505526.1"/>
    </source>
</evidence>
<feature type="compositionally biased region" description="Low complexity" evidence="1">
    <location>
        <begin position="178"/>
        <end position="189"/>
    </location>
</feature>
<comment type="caution">
    <text evidence="3">The sequence shown here is derived from an EMBL/GenBank/DDBJ whole genome shotgun (WGS) entry which is preliminary data.</text>
</comment>
<reference evidence="4" key="1">
    <citation type="journal article" date="2019" name="Int. J. Syst. Evol. Microbiol.">
        <title>The Global Catalogue of Microorganisms (GCM) 10K type strain sequencing project: providing services to taxonomists for standard genome sequencing and annotation.</title>
        <authorList>
            <consortium name="The Broad Institute Genomics Platform"/>
            <consortium name="The Broad Institute Genome Sequencing Center for Infectious Disease"/>
            <person name="Wu L."/>
            <person name="Ma J."/>
        </authorList>
    </citation>
    <scope>NUCLEOTIDE SEQUENCE [LARGE SCALE GENOMIC DNA]</scope>
    <source>
        <strain evidence="4">CGMCC 4.7177</strain>
    </source>
</reference>
<dbReference type="PANTHER" id="PTHR30007">
    <property type="entry name" value="PHP DOMAIN PROTEIN"/>
    <property type="match status" value="1"/>
</dbReference>
<dbReference type="Pfam" id="PF13340">
    <property type="entry name" value="DUF4096"/>
    <property type="match status" value="1"/>
</dbReference>
<feature type="domain" description="Insertion element IS402-like" evidence="2">
    <location>
        <begin position="42"/>
        <end position="118"/>
    </location>
</feature>
<dbReference type="EMBL" id="JBHSFK010000035">
    <property type="protein sequence ID" value="MFC4505526.1"/>
    <property type="molecule type" value="Genomic_DNA"/>
</dbReference>
<proteinExistence type="predicted"/>
<feature type="region of interest" description="Disordered" evidence="1">
    <location>
        <begin position="127"/>
        <end position="202"/>
    </location>
</feature>
<evidence type="ECO:0000256" key="1">
    <source>
        <dbReference type="SAM" id="MobiDB-lite"/>
    </source>
</evidence>
<dbReference type="Proteomes" id="UP001595839">
    <property type="component" value="Unassembled WGS sequence"/>
</dbReference>
<evidence type="ECO:0000259" key="2">
    <source>
        <dbReference type="Pfam" id="PF13340"/>
    </source>
</evidence>
<name>A0ABV9B7K4_9ACTN</name>
<dbReference type="RefSeq" id="WP_385878586.1">
    <property type="nucleotide sequence ID" value="NZ_JBHSFK010000035.1"/>
</dbReference>
<dbReference type="InterPro" id="IPR025161">
    <property type="entry name" value="IS402-like_dom"/>
</dbReference>
<evidence type="ECO:0000313" key="4">
    <source>
        <dbReference type="Proteomes" id="UP001595839"/>
    </source>
</evidence>
<organism evidence="3 4">
    <name type="scientific">Streptomyces vulcanius</name>
    <dbReference type="NCBI Taxonomy" id="1441876"/>
    <lineage>
        <taxon>Bacteria</taxon>
        <taxon>Bacillati</taxon>
        <taxon>Actinomycetota</taxon>
        <taxon>Actinomycetes</taxon>
        <taxon>Kitasatosporales</taxon>
        <taxon>Streptomycetaceae</taxon>
        <taxon>Streptomyces</taxon>
    </lineage>
</organism>
<feature type="region of interest" description="Disordered" evidence="1">
    <location>
        <begin position="1"/>
        <end position="41"/>
    </location>
</feature>
<keyword evidence="4" id="KW-1185">Reference proteome</keyword>
<dbReference type="PANTHER" id="PTHR30007:SF0">
    <property type="entry name" value="TRANSPOSASE"/>
    <property type="match status" value="1"/>
</dbReference>
<protein>
    <submittedName>
        <fullName evidence="3">Transposase</fullName>
    </submittedName>
</protein>
<accession>A0ABV9B7K4</accession>
<gene>
    <name evidence="3" type="ORF">ACFPIH_39725</name>
</gene>
<feature type="compositionally biased region" description="Low complexity" evidence="1">
    <location>
        <begin position="20"/>
        <end position="33"/>
    </location>
</feature>
<sequence length="202" mass="22165">MGCAPPNASRPTRLHDRVITSRTRTATRSATGTGNAGIPSDMSDAEWAAVRPLPPVPAWLWGRGGSPEGHCHRQLLDVIRHLVTGGISGRAMPADFSGWGRVRAFFRRWRERGLITDFHDRLRGKSVNGRAARQGPRRGHRRAVGAGRRDGVGSLTRLRRRQEGAGPRTAHRDRHPLASVAASSMSPSASRRRRPCCQWPAA</sequence>